<dbReference type="InterPro" id="IPR003856">
    <property type="entry name" value="LPS_length_determ_N"/>
</dbReference>
<dbReference type="EMBL" id="FNUD01000002">
    <property type="protein sequence ID" value="SEE84952.1"/>
    <property type="molecule type" value="Genomic_DNA"/>
</dbReference>
<keyword evidence="4 7" id="KW-1133">Transmembrane helix</keyword>
<evidence type="ECO:0000313" key="11">
    <source>
        <dbReference type="Proteomes" id="UP000183613"/>
    </source>
</evidence>
<reference evidence="10" key="1">
    <citation type="submission" date="2016-10" db="EMBL/GenBank/DDBJ databases">
        <authorList>
            <person name="Varghese N."/>
            <person name="Submissions S."/>
        </authorList>
    </citation>
    <scope>NUCLEOTIDE SEQUENCE [LARGE SCALE GENOMIC DNA]</scope>
    <source>
        <strain evidence="10">LMG 25555</strain>
    </source>
</reference>
<keyword evidence="5 7" id="KW-0472">Membrane</keyword>
<dbReference type="PANTHER" id="PTHR32309">
    <property type="entry name" value="TYROSINE-PROTEIN KINASE"/>
    <property type="match status" value="1"/>
</dbReference>
<feature type="transmembrane region" description="Helical" evidence="7">
    <location>
        <begin position="395"/>
        <end position="415"/>
    </location>
</feature>
<dbReference type="Gene3D" id="3.30.1890.10">
    <property type="entry name" value="FepE-like"/>
    <property type="match status" value="2"/>
</dbReference>
<proteinExistence type="predicted"/>
<organism evidence="10 11">
    <name type="scientific">Pseudomonas deceptionensis</name>
    <dbReference type="NCBI Taxonomy" id="882211"/>
    <lineage>
        <taxon>Bacteria</taxon>
        <taxon>Pseudomonadati</taxon>
        <taxon>Pseudomonadota</taxon>
        <taxon>Gammaproteobacteria</taxon>
        <taxon>Pseudomonadales</taxon>
        <taxon>Pseudomonadaceae</taxon>
        <taxon>Pseudomonas</taxon>
    </lineage>
</organism>
<evidence type="ECO:0000256" key="2">
    <source>
        <dbReference type="ARBA" id="ARBA00022475"/>
    </source>
</evidence>
<evidence type="ECO:0000256" key="3">
    <source>
        <dbReference type="ARBA" id="ARBA00022692"/>
    </source>
</evidence>
<comment type="subcellular location">
    <subcellularLocation>
        <location evidence="1">Cell membrane</location>
        <topology evidence="1">Multi-pass membrane protein</topology>
    </subcellularLocation>
</comment>
<gene>
    <name evidence="10" type="ORF">SAMN04489800_2436</name>
</gene>
<name>A0A1H5M6P3_PSEDM</name>
<accession>A0A1H5M6P3</accession>
<keyword evidence="11" id="KW-1185">Reference proteome</keyword>
<dbReference type="Proteomes" id="UP000183613">
    <property type="component" value="Unassembled WGS sequence"/>
</dbReference>
<evidence type="ECO:0000313" key="10">
    <source>
        <dbReference type="EMBL" id="SEE84952.1"/>
    </source>
</evidence>
<evidence type="ECO:0000256" key="7">
    <source>
        <dbReference type="SAM" id="Phobius"/>
    </source>
</evidence>
<dbReference type="GO" id="GO:0005886">
    <property type="term" value="C:plasma membrane"/>
    <property type="evidence" value="ECO:0007669"/>
    <property type="project" value="UniProtKB-SubCell"/>
</dbReference>
<dbReference type="RefSeq" id="WP_082136246.1">
    <property type="nucleotide sequence ID" value="NZ_FNUD01000002.1"/>
</dbReference>
<dbReference type="Pfam" id="PF02706">
    <property type="entry name" value="Wzz"/>
    <property type="match status" value="1"/>
</dbReference>
<dbReference type="Pfam" id="PF13807">
    <property type="entry name" value="GNVR"/>
    <property type="match status" value="1"/>
</dbReference>
<dbReference type="SUPFAM" id="SSF160355">
    <property type="entry name" value="Bacterial polysaccharide co-polymerase-like"/>
    <property type="match status" value="2"/>
</dbReference>
<evidence type="ECO:0000256" key="1">
    <source>
        <dbReference type="ARBA" id="ARBA00004651"/>
    </source>
</evidence>
<feature type="domain" description="Tyrosine-protein kinase G-rich" evidence="9">
    <location>
        <begin position="379"/>
        <end position="417"/>
    </location>
</feature>
<evidence type="ECO:0000256" key="6">
    <source>
        <dbReference type="SAM" id="Coils"/>
    </source>
</evidence>
<sequence>MSSNSPISVGPLSNEADLFSLFQAVWLQKKIVITSTVLCALIAWSYAYLATPEYQVSSILRPAAINELDALNRSGVYTLPPSEALLKVGSSLESYDTRLGFFRNNQALFSQFKNPDRSLEQSFEDFNRSSLKLILPDPKKAALMSAYIGLELNYPQGVDGVKILNGLVDYAIAAEREQIAADLKVIVNNRLTELKGKLDAARASYETDKEGRIATLLEADNLKRAQLQDELKALRQQLKTGRMDRMSQLDEAIGIARQLGIKKPTTPSALGDPVRSGETSVMRTEINNQQIPLYFMGVEALEAERAALQHRKTDDFTAERIAQIARELQLLQSNREVEVLKQRQNEDLFLGGVEPLRAEIVRLGGVANLDISNLKLVSVDREALEPLGPIKPRKALIVAFGVVLGGLLGIFIVLIRHTMAMRHGQKPYPVPAGVLAGSIGSGKTVQKQRP</sequence>
<protein>
    <submittedName>
        <fullName evidence="10">LPS O-antigen chain length determinant protein, WzzB/FepE family</fullName>
    </submittedName>
</protein>
<dbReference type="InterPro" id="IPR032807">
    <property type="entry name" value="GNVR"/>
</dbReference>
<keyword evidence="6" id="KW-0175">Coiled coil</keyword>
<evidence type="ECO:0000259" key="8">
    <source>
        <dbReference type="Pfam" id="PF02706"/>
    </source>
</evidence>
<dbReference type="InterPro" id="IPR050445">
    <property type="entry name" value="Bact_polysacc_biosynth/exp"/>
</dbReference>
<keyword evidence="2" id="KW-1003">Cell membrane</keyword>
<dbReference type="GO" id="GO:0004713">
    <property type="term" value="F:protein tyrosine kinase activity"/>
    <property type="evidence" value="ECO:0007669"/>
    <property type="project" value="TreeGrafter"/>
</dbReference>
<dbReference type="AlphaFoldDB" id="A0A1H5M6P3"/>
<feature type="coiled-coil region" evidence="6">
    <location>
        <begin position="217"/>
        <end position="244"/>
    </location>
</feature>
<evidence type="ECO:0000256" key="4">
    <source>
        <dbReference type="ARBA" id="ARBA00022989"/>
    </source>
</evidence>
<dbReference type="PANTHER" id="PTHR32309:SF13">
    <property type="entry name" value="FERRIC ENTEROBACTIN TRANSPORT PROTEIN FEPE"/>
    <property type="match status" value="1"/>
</dbReference>
<evidence type="ECO:0000259" key="9">
    <source>
        <dbReference type="Pfam" id="PF13807"/>
    </source>
</evidence>
<comment type="caution">
    <text evidence="10">The sequence shown here is derived from an EMBL/GenBank/DDBJ whole genome shotgun (WGS) entry which is preliminary data.</text>
</comment>
<keyword evidence="3 7" id="KW-0812">Transmembrane</keyword>
<feature type="domain" description="Polysaccharide chain length determinant N-terminal" evidence="8">
    <location>
        <begin position="14"/>
        <end position="78"/>
    </location>
</feature>
<evidence type="ECO:0000256" key="5">
    <source>
        <dbReference type="ARBA" id="ARBA00023136"/>
    </source>
</evidence>